<feature type="signal peptide" evidence="7">
    <location>
        <begin position="1"/>
        <end position="32"/>
    </location>
</feature>
<dbReference type="GO" id="GO:0071944">
    <property type="term" value="C:cell periphery"/>
    <property type="evidence" value="ECO:0007669"/>
    <property type="project" value="UniProtKB-ARBA"/>
</dbReference>
<sequence>MTARLSRQRLPPPSAGGLALAAAAALLQLASGHVLPRETKTVHFRPLKVEPWPLAAATAVPAHAPSPAPTAPVELRDDHTLYNTVCGYIGGDPALPATCMAGSHCAVDVEHGAIGCCPNGGDCNSGIFTGCVDKNSGPQTADDPYVYTCAGKNVCYKNTFDGGYFQYGCGSASNLATSVATSASGRSALHLSHMTVSLTATATARTTPTTIGSSTTSDTKSDSEPGSTQASPSTSATGDAVAPKKESSSPNTGAIVGGTVGGVAFVVALVALGLLLWRRKRGNTRRGPGPNQDTKYISPMSDARRDFEALPSSHEASERELPLQTPPANRNADIVSPDSSDGDVGMAHQQHDYLRDGVPPEGVTVGRGADYALDHDRVPLTREIDDFSHGFNSALENIQEDDSPTQPNTDYMSAYPGPRRDRSGGGILWQQNRRQARNPMWM</sequence>
<keyword evidence="2 6" id="KW-0812">Transmembrane</keyword>
<evidence type="ECO:0000256" key="5">
    <source>
        <dbReference type="SAM" id="MobiDB-lite"/>
    </source>
</evidence>
<keyword evidence="7" id="KW-0732">Signal</keyword>
<evidence type="ECO:0000256" key="3">
    <source>
        <dbReference type="ARBA" id="ARBA00022989"/>
    </source>
</evidence>
<evidence type="ECO:0000256" key="2">
    <source>
        <dbReference type="ARBA" id="ARBA00022692"/>
    </source>
</evidence>
<evidence type="ECO:0000313" key="9">
    <source>
        <dbReference type="Proteomes" id="UP000078240"/>
    </source>
</evidence>
<name>A0A179HCW9_PURLI</name>
<feature type="region of interest" description="Disordered" evidence="5">
    <location>
        <begin position="398"/>
        <end position="442"/>
    </location>
</feature>
<dbReference type="InterPro" id="IPR051694">
    <property type="entry name" value="Immunoregulatory_rcpt-like"/>
</dbReference>
<accession>A0A179HCW9</accession>
<reference evidence="8 9" key="1">
    <citation type="submission" date="2016-01" db="EMBL/GenBank/DDBJ databases">
        <title>Biosynthesis of antibiotic leucinostatins and their inhibition on Phytophthora in bio-control Purpureocillium lilacinum.</title>
        <authorList>
            <person name="Wang G."/>
            <person name="Liu Z."/>
            <person name="Lin R."/>
            <person name="Li E."/>
            <person name="Mao Z."/>
            <person name="Ling J."/>
            <person name="Yin W."/>
            <person name="Xie B."/>
        </authorList>
    </citation>
    <scope>NUCLEOTIDE SEQUENCE [LARGE SCALE GENOMIC DNA]</scope>
    <source>
        <strain evidence="8">PLBJ-1</strain>
    </source>
</reference>
<dbReference type="EMBL" id="LSBH01000001">
    <property type="protein sequence ID" value="OAQ87904.1"/>
    <property type="molecule type" value="Genomic_DNA"/>
</dbReference>
<feature type="chain" id="PRO_5008103430" evidence="7">
    <location>
        <begin position="33"/>
        <end position="442"/>
    </location>
</feature>
<gene>
    <name evidence="8" type="ORF">VFPBJ_01945</name>
</gene>
<comment type="subcellular location">
    <subcellularLocation>
        <location evidence="1">Membrane</location>
        <topology evidence="1">Single-pass membrane protein</topology>
    </subcellularLocation>
</comment>
<evidence type="ECO:0000256" key="1">
    <source>
        <dbReference type="ARBA" id="ARBA00004167"/>
    </source>
</evidence>
<organism evidence="8 9">
    <name type="scientific">Purpureocillium lilacinum</name>
    <name type="common">Paecilomyces lilacinus</name>
    <dbReference type="NCBI Taxonomy" id="33203"/>
    <lineage>
        <taxon>Eukaryota</taxon>
        <taxon>Fungi</taxon>
        <taxon>Dikarya</taxon>
        <taxon>Ascomycota</taxon>
        <taxon>Pezizomycotina</taxon>
        <taxon>Sordariomycetes</taxon>
        <taxon>Hypocreomycetidae</taxon>
        <taxon>Hypocreales</taxon>
        <taxon>Ophiocordycipitaceae</taxon>
        <taxon>Purpureocillium</taxon>
    </lineage>
</organism>
<evidence type="ECO:0000313" key="8">
    <source>
        <dbReference type="EMBL" id="OAQ87904.1"/>
    </source>
</evidence>
<feature type="compositionally biased region" description="Low complexity" evidence="5">
    <location>
        <begin position="202"/>
        <end position="218"/>
    </location>
</feature>
<feature type="region of interest" description="Disordered" evidence="5">
    <location>
        <begin position="307"/>
        <end position="330"/>
    </location>
</feature>
<dbReference type="AlphaFoldDB" id="A0A179HCW9"/>
<evidence type="ECO:0000256" key="4">
    <source>
        <dbReference type="ARBA" id="ARBA00023136"/>
    </source>
</evidence>
<feature type="region of interest" description="Disordered" evidence="5">
    <location>
        <begin position="202"/>
        <end position="251"/>
    </location>
</feature>
<proteinExistence type="predicted"/>
<keyword evidence="3 6" id="KW-1133">Transmembrane helix</keyword>
<keyword evidence="4 6" id="KW-0472">Membrane</keyword>
<protein>
    <submittedName>
        <fullName evidence="8">Transmembrane alpha-helix domain-containing protein</fullName>
    </submittedName>
</protein>
<dbReference type="PANTHER" id="PTHR15549">
    <property type="entry name" value="PAIRED IMMUNOGLOBULIN-LIKE TYPE 2 RECEPTOR"/>
    <property type="match status" value="1"/>
</dbReference>
<dbReference type="GO" id="GO:0016020">
    <property type="term" value="C:membrane"/>
    <property type="evidence" value="ECO:0007669"/>
    <property type="project" value="UniProtKB-SubCell"/>
</dbReference>
<evidence type="ECO:0000256" key="7">
    <source>
        <dbReference type="SAM" id="SignalP"/>
    </source>
</evidence>
<feature type="transmembrane region" description="Helical" evidence="6">
    <location>
        <begin position="254"/>
        <end position="277"/>
    </location>
</feature>
<dbReference type="Proteomes" id="UP000078240">
    <property type="component" value="Unassembled WGS sequence"/>
</dbReference>
<comment type="caution">
    <text evidence="8">The sequence shown here is derived from an EMBL/GenBank/DDBJ whole genome shotgun (WGS) entry which is preliminary data.</text>
</comment>
<evidence type="ECO:0000256" key="6">
    <source>
        <dbReference type="SAM" id="Phobius"/>
    </source>
</evidence>
<feature type="compositionally biased region" description="Polar residues" evidence="5">
    <location>
        <begin position="224"/>
        <end position="237"/>
    </location>
</feature>